<organism evidence="3 4">
    <name type="scientific">Halolactibacillus miurensis</name>
    <dbReference type="NCBI Taxonomy" id="306541"/>
    <lineage>
        <taxon>Bacteria</taxon>
        <taxon>Bacillati</taxon>
        <taxon>Bacillota</taxon>
        <taxon>Bacilli</taxon>
        <taxon>Bacillales</taxon>
        <taxon>Bacillaceae</taxon>
        <taxon>Halolactibacillus</taxon>
    </lineage>
</organism>
<reference evidence="3 4" key="1">
    <citation type="submission" date="2016-10" db="EMBL/GenBank/DDBJ databases">
        <authorList>
            <person name="de Groot N.N."/>
        </authorList>
    </citation>
    <scope>NUCLEOTIDE SEQUENCE [LARGE SCALE GENOMIC DNA]</scope>
    <source>
        <strain evidence="3 4">DSM 17074</strain>
    </source>
</reference>
<dbReference type="OrthoDB" id="411356at2"/>
<keyword evidence="5" id="KW-1185">Reference proteome</keyword>
<dbReference type="STRING" id="306541.SAMN05421668_10559"/>
<dbReference type="Proteomes" id="UP000199139">
    <property type="component" value="Unassembled WGS sequence"/>
</dbReference>
<dbReference type="InterPro" id="IPR013766">
    <property type="entry name" value="Thioredoxin_domain"/>
</dbReference>
<name>A0A1I6R2P8_9BACI</name>
<evidence type="ECO:0000313" key="3">
    <source>
        <dbReference type="EMBL" id="SFS58973.1"/>
    </source>
</evidence>
<dbReference type="EMBL" id="FPAI01000005">
    <property type="protein sequence ID" value="SFS58973.1"/>
    <property type="molecule type" value="Genomic_DNA"/>
</dbReference>
<dbReference type="Gene3D" id="3.40.30.10">
    <property type="entry name" value="Glutaredoxin"/>
    <property type="match status" value="1"/>
</dbReference>
<protein>
    <submittedName>
        <fullName evidence="2 3">Thioredoxin</fullName>
    </submittedName>
</protein>
<dbReference type="EMBL" id="BJWJ01000004">
    <property type="protein sequence ID" value="GEM03628.1"/>
    <property type="molecule type" value="Genomic_DNA"/>
</dbReference>
<reference evidence="2 5" key="2">
    <citation type="submission" date="2019-07" db="EMBL/GenBank/DDBJ databases">
        <title>Whole genome shotgun sequence of Halolactibacillus miurensis NBRC 100873.</title>
        <authorList>
            <person name="Hosoyama A."/>
            <person name="Uohara A."/>
            <person name="Ohji S."/>
            <person name="Ichikawa N."/>
        </authorList>
    </citation>
    <scope>NUCLEOTIDE SEQUENCE [LARGE SCALE GENOMIC DNA]</scope>
    <source>
        <strain evidence="2 5">NBRC 100873</strain>
    </source>
</reference>
<gene>
    <name evidence="2" type="primary">ydfQ</name>
    <name evidence="2" type="ORF">HMI01_06160</name>
    <name evidence="3" type="ORF">SAMN05421668_10559</name>
</gene>
<sequence length="112" mass="12735">MTTFNTIDSNDTLDDFLSTEGVSFLYISRPNCSVCVSLLPQIETVFEDFPQVKTAYVNQANVPEVAGRFNIFTVPVLILFVDGKEYLREARIVPIEPFRDKVSKIVDGYYNE</sequence>
<dbReference type="Proteomes" id="UP000321773">
    <property type="component" value="Unassembled WGS sequence"/>
</dbReference>
<accession>A0A1I6R2P8</accession>
<evidence type="ECO:0000313" key="2">
    <source>
        <dbReference type="EMBL" id="GEM03628.1"/>
    </source>
</evidence>
<evidence type="ECO:0000259" key="1">
    <source>
        <dbReference type="Pfam" id="PF00085"/>
    </source>
</evidence>
<proteinExistence type="predicted"/>
<dbReference type="InterPro" id="IPR036249">
    <property type="entry name" value="Thioredoxin-like_sf"/>
</dbReference>
<dbReference type="SUPFAM" id="SSF52833">
    <property type="entry name" value="Thioredoxin-like"/>
    <property type="match status" value="1"/>
</dbReference>
<dbReference type="RefSeq" id="WP_062321485.1">
    <property type="nucleotide sequence ID" value="NZ_BJWJ01000004.1"/>
</dbReference>
<dbReference type="AlphaFoldDB" id="A0A1I6R2P8"/>
<dbReference type="Pfam" id="PF00085">
    <property type="entry name" value="Thioredoxin"/>
    <property type="match status" value="1"/>
</dbReference>
<evidence type="ECO:0000313" key="4">
    <source>
        <dbReference type="Proteomes" id="UP000199139"/>
    </source>
</evidence>
<evidence type="ECO:0000313" key="5">
    <source>
        <dbReference type="Proteomes" id="UP000321773"/>
    </source>
</evidence>
<feature type="domain" description="Thioredoxin" evidence="1">
    <location>
        <begin position="24"/>
        <end position="85"/>
    </location>
</feature>
<dbReference type="CDD" id="cd02947">
    <property type="entry name" value="TRX_family"/>
    <property type="match status" value="1"/>
</dbReference>